<keyword evidence="4" id="KW-0732">Signal</keyword>
<keyword evidence="16" id="KW-1185">Reference proteome</keyword>
<accession>A0A2U2HEA0</accession>
<dbReference type="SMART" id="SM00448">
    <property type="entry name" value="REC"/>
    <property type="match status" value="1"/>
</dbReference>
<evidence type="ECO:0000256" key="9">
    <source>
        <dbReference type="PROSITE-ProRule" id="PRU00110"/>
    </source>
</evidence>
<keyword evidence="3 10" id="KW-0597">Phosphoprotein</keyword>
<evidence type="ECO:0000256" key="6">
    <source>
        <dbReference type="ARBA" id="ARBA00023026"/>
    </source>
</evidence>
<feature type="modified residue" description="4-aspartylphosphate" evidence="10">
    <location>
        <position position="703"/>
    </location>
</feature>
<organism evidence="15 16">
    <name type="scientific">Massilia glaciei</name>
    <dbReference type="NCBI Taxonomy" id="1524097"/>
    <lineage>
        <taxon>Bacteria</taxon>
        <taxon>Pseudomonadati</taxon>
        <taxon>Pseudomonadota</taxon>
        <taxon>Betaproteobacteria</taxon>
        <taxon>Burkholderiales</taxon>
        <taxon>Oxalobacteraceae</taxon>
        <taxon>Telluria group</taxon>
        <taxon>Massilia</taxon>
    </lineage>
</organism>
<sequence>MLMHAGAAHAAPGDVVLGQAQDREMLPDALLYLDNGEHFPAAAGDVAAWQATLKPAAKVDLLGGSYWMVVNLRNYTDEAAWVLDPRDTLIEKVEARLLGSDGTVQTLHTGYRAKHEHFLHYGKNITLNPSVSYQLALRFSSPYYARMPVISVTPEADYIKLVDRENLLIIGSLGALLALAIFNFFIYSITRDRASLWYSVYVLTYATAWAMTFHVTADLFGWRVLELHYVPFFLLPVFSTLFYLKFLRLDQLAPRLAKISVINLVLPLVLLPSCFFALSWAHTLATIAISIWMLLALICGIVAWRKGYQPARFFVFAFVALMLPGFVILPANVGLIPAMVDNAQLLTLLGGTLDGLLLAFALADQIRLLRDNLEQRVQERTSQLLEVNQALTLAKDHAEVVSRHRIDFLSAMSHDIRTPLAGVIGMLKFALRDQTVHGRTKEYLRIGLHNGESLLAILNDLLDFSKIDAGKLTLETVSFRLDTVLDDALGILQTQADAKSLLLECGLRHALPEYVAGDPTRLRQILINLLGNAIKFTEAGRVRLDLIVGASDANQTLITFSITDSGPGIGKETCARLFQKFEQADLSTTRRYGGSGLGLAICKELVTLMKGTIGVESEVGVGSRFHFTLPLAIGIAPPQPESPKVRERHSHQLRVLCAEDVRTNQIIIGTLLENMGHRVQIAENGLEALRALSADDFDLVLMDGRMPLMDGEQATRLIRCGGTDEARVRDPAITVVALTANVSGPDCARYLAAGMDGFLSKPVNEALLYDQIENTIRDLLGKGVTLKAAQQQQQQQQQAPDREAELALQFGVARVARAPALPKAEPPDGVFRIVPLPGVSPQHMDKITQAFIEEAPRRLALAREALLAGDAGVSGAAFHALKGSAGYFNCSQLHELATRLESLCSRGALEGALALLPQLENAVARAIADLRSARVDDLA</sequence>
<comment type="caution">
    <text evidence="15">The sequence shown here is derived from an EMBL/GenBank/DDBJ whole genome shotgun (WGS) entry which is preliminary data.</text>
</comment>
<dbReference type="CDD" id="cd17546">
    <property type="entry name" value="REC_hyHK_CKI1_RcsC-like"/>
    <property type="match status" value="1"/>
</dbReference>
<evidence type="ECO:0000256" key="4">
    <source>
        <dbReference type="ARBA" id="ARBA00022729"/>
    </source>
</evidence>
<dbReference type="EMBL" id="PXWF02000309">
    <property type="protein sequence ID" value="PWF41761.1"/>
    <property type="molecule type" value="Genomic_DNA"/>
</dbReference>
<dbReference type="Gene3D" id="3.40.50.2300">
    <property type="match status" value="1"/>
</dbReference>
<proteinExistence type="predicted"/>
<dbReference type="PROSITE" id="PS50109">
    <property type="entry name" value="HIS_KIN"/>
    <property type="match status" value="1"/>
</dbReference>
<dbReference type="InterPro" id="IPR036641">
    <property type="entry name" value="HPT_dom_sf"/>
</dbReference>
<dbReference type="InterPro" id="IPR008207">
    <property type="entry name" value="Sig_transdc_His_kin_Hpt_dom"/>
</dbReference>
<dbReference type="SUPFAM" id="SSF52172">
    <property type="entry name" value="CheY-like"/>
    <property type="match status" value="1"/>
</dbReference>
<feature type="transmembrane region" description="Helical" evidence="11">
    <location>
        <begin position="227"/>
        <end position="244"/>
    </location>
</feature>
<evidence type="ECO:0000256" key="5">
    <source>
        <dbReference type="ARBA" id="ARBA00023012"/>
    </source>
</evidence>
<feature type="domain" description="Response regulatory" evidence="13">
    <location>
        <begin position="654"/>
        <end position="776"/>
    </location>
</feature>
<dbReference type="SUPFAM" id="SSF55874">
    <property type="entry name" value="ATPase domain of HSP90 chaperone/DNA topoisomerase II/histidine kinase"/>
    <property type="match status" value="1"/>
</dbReference>
<evidence type="ECO:0000256" key="11">
    <source>
        <dbReference type="SAM" id="Phobius"/>
    </source>
</evidence>
<dbReference type="GO" id="GO:0005886">
    <property type="term" value="C:plasma membrane"/>
    <property type="evidence" value="ECO:0007669"/>
    <property type="project" value="UniProtKB-SubCell"/>
</dbReference>
<dbReference type="SUPFAM" id="SSF47384">
    <property type="entry name" value="Homodimeric domain of signal transducing histidine kinase"/>
    <property type="match status" value="1"/>
</dbReference>
<evidence type="ECO:0000256" key="8">
    <source>
        <dbReference type="ARBA" id="ARBA00070152"/>
    </source>
</evidence>
<dbReference type="InterPro" id="IPR011623">
    <property type="entry name" value="7TMR_DISM_rcpt_extracell_dom1"/>
</dbReference>
<dbReference type="InterPro" id="IPR036890">
    <property type="entry name" value="HATPase_C_sf"/>
</dbReference>
<dbReference type="FunFam" id="3.30.565.10:FF:000010">
    <property type="entry name" value="Sensor histidine kinase RcsC"/>
    <property type="match status" value="1"/>
</dbReference>
<dbReference type="OrthoDB" id="5477914at2"/>
<dbReference type="SMART" id="SM00387">
    <property type="entry name" value="HATPase_c"/>
    <property type="match status" value="1"/>
</dbReference>
<keyword evidence="15" id="KW-0418">Kinase</keyword>
<dbReference type="CDD" id="cd00082">
    <property type="entry name" value="HisKA"/>
    <property type="match status" value="1"/>
</dbReference>
<comment type="function">
    <text evidence="7">Member of the two-component regulatory system BvgS/BvgA. Phosphorylates BvgA via a four-step phosphorelay in response to environmental signals.</text>
</comment>
<dbReference type="Gene3D" id="1.10.287.130">
    <property type="match status" value="1"/>
</dbReference>
<dbReference type="PRINTS" id="PR00344">
    <property type="entry name" value="BCTRLSENSOR"/>
</dbReference>
<feature type="transmembrane region" description="Helical" evidence="11">
    <location>
        <begin position="311"/>
        <end position="331"/>
    </location>
</feature>
<feature type="domain" description="HPt" evidence="14">
    <location>
        <begin position="840"/>
        <end position="933"/>
    </location>
</feature>
<protein>
    <recommendedName>
        <fullName evidence="8">Virulence sensor protein BvgS</fullName>
        <ecNumber evidence="2">2.7.13.3</ecNumber>
    </recommendedName>
</protein>
<dbReference type="Pfam" id="PF01627">
    <property type="entry name" value="Hpt"/>
    <property type="match status" value="1"/>
</dbReference>
<evidence type="ECO:0000313" key="16">
    <source>
        <dbReference type="Proteomes" id="UP000241421"/>
    </source>
</evidence>
<dbReference type="CDD" id="cd16922">
    <property type="entry name" value="HATPase_EvgS-ArcB-TorS-like"/>
    <property type="match status" value="1"/>
</dbReference>
<evidence type="ECO:0000256" key="3">
    <source>
        <dbReference type="ARBA" id="ARBA00022553"/>
    </source>
</evidence>
<reference evidence="15 16" key="1">
    <citation type="submission" date="2018-04" db="EMBL/GenBank/DDBJ databases">
        <title>Massilia violaceinigra sp. nov., a novel purple-pigmented bacterium isolated from Tianshan glacier, Xinjiang, China.</title>
        <authorList>
            <person name="Wang H."/>
        </authorList>
    </citation>
    <scope>NUCLEOTIDE SEQUENCE [LARGE SCALE GENOMIC DNA]</scope>
    <source>
        <strain evidence="15 16">B448-2</strain>
    </source>
</reference>
<dbReference type="SMART" id="SM00388">
    <property type="entry name" value="HisKA"/>
    <property type="match status" value="1"/>
</dbReference>
<evidence type="ECO:0000259" key="14">
    <source>
        <dbReference type="PROSITE" id="PS50894"/>
    </source>
</evidence>
<dbReference type="Pfam" id="PF07696">
    <property type="entry name" value="7TMR-DISMED2"/>
    <property type="match status" value="1"/>
</dbReference>
<evidence type="ECO:0000313" key="15">
    <source>
        <dbReference type="EMBL" id="PWF41761.1"/>
    </source>
</evidence>
<dbReference type="PROSITE" id="PS50894">
    <property type="entry name" value="HPT"/>
    <property type="match status" value="1"/>
</dbReference>
<dbReference type="InterPro" id="IPR003661">
    <property type="entry name" value="HisK_dim/P_dom"/>
</dbReference>
<gene>
    <name evidence="15" type="ORF">C7C56_024075</name>
</gene>
<dbReference type="GO" id="GO:0005524">
    <property type="term" value="F:ATP binding"/>
    <property type="evidence" value="ECO:0007669"/>
    <property type="project" value="UniProtKB-KW"/>
</dbReference>
<dbReference type="GO" id="GO:0000155">
    <property type="term" value="F:phosphorelay sensor kinase activity"/>
    <property type="evidence" value="ECO:0007669"/>
    <property type="project" value="InterPro"/>
</dbReference>
<dbReference type="PANTHER" id="PTHR45339:SF3">
    <property type="entry name" value="HISTIDINE KINASE"/>
    <property type="match status" value="1"/>
</dbReference>
<name>A0A2U2HEA0_9BURK</name>
<keyword evidence="5" id="KW-0902">Two-component regulatory system</keyword>
<evidence type="ECO:0000259" key="13">
    <source>
        <dbReference type="PROSITE" id="PS50110"/>
    </source>
</evidence>
<dbReference type="Proteomes" id="UP000241421">
    <property type="component" value="Unassembled WGS sequence"/>
</dbReference>
<dbReference type="Pfam" id="PF07695">
    <property type="entry name" value="7TMR-DISM_7TM"/>
    <property type="match status" value="1"/>
</dbReference>
<feature type="transmembrane region" description="Helical" evidence="11">
    <location>
        <begin position="196"/>
        <end position="215"/>
    </location>
</feature>
<keyword evidence="11" id="KW-1133">Transmembrane helix</keyword>
<dbReference type="InterPro" id="IPR004358">
    <property type="entry name" value="Sig_transdc_His_kin-like_C"/>
</dbReference>
<evidence type="ECO:0000256" key="7">
    <source>
        <dbReference type="ARBA" id="ARBA00058004"/>
    </source>
</evidence>
<keyword evidence="11" id="KW-0472">Membrane</keyword>
<evidence type="ECO:0000256" key="1">
    <source>
        <dbReference type="ARBA" id="ARBA00000085"/>
    </source>
</evidence>
<dbReference type="PROSITE" id="PS50110">
    <property type="entry name" value="RESPONSE_REGULATORY"/>
    <property type="match status" value="1"/>
</dbReference>
<feature type="transmembrane region" description="Helical" evidence="11">
    <location>
        <begin position="167"/>
        <end position="189"/>
    </location>
</feature>
<keyword evidence="15" id="KW-0808">Transferase</keyword>
<evidence type="ECO:0000259" key="12">
    <source>
        <dbReference type="PROSITE" id="PS50109"/>
    </source>
</evidence>
<dbReference type="InterPro" id="IPR011622">
    <property type="entry name" value="7TMR_DISM_rcpt_extracell_dom2"/>
</dbReference>
<feature type="transmembrane region" description="Helical" evidence="11">
    <location>
        <begin position="256"/>
        <end position="278"/>
    </location>
</feature>
<dbReference type="AlphaFoldDB" id="A0A2U2HEA0"/>
<dbReference type="InterPro" id="IPR011006">
    <property type="entry name" value="CheY-like_superfamily"/>
</dbReference>
<dbReference type="InterPro" id="IPR036097">
    <property type="entry name" value="HisK_dim/P_sf"/>
</dbReference>
<dbReference type="InterPro" id="IPR003594">
    <property type="entry name" value="HATPase_dom"/>
</dbReference>
<dbReference type="Pfam" id="PF00072">
    <property type="entry name" value="Response_reg"/>
    <property type="match status" value="1"/>
</dbReference>
<feature type="transmembrane region" description="Helical" evidence="11">
    <location>
        <begin position="284"/>
        <end position="304"/>
    </location>
</feature>
<feature type="domain" description="Histidine kinase" evidence="12">
    <location>
        <begin position="411"/>
        <end position="633"/>
    </location>
</feature>
<dbReference type="Gene3D" id="3.30.565.10">
    <property type="entry name" value="Histidine kinase-like ATPase, C-terminal domain"/>
    <property type="match status" value="1"/>
</dbReference>
<feature type="modified residue" description="Phosphohistidine" evidence="9">
    <location>
        <position position="879"/>
    </location>
</feature>
<keyword evidence="11" id="KW-0812">Transmembrane</keyword>
<dbReference type="EC" id="2.7.13.3" evidence="2"/>
<keyword evidence="6" id="KW-0843">Virulence</keyword>
<dbReference type="PANTHER" id="PTHR45339">
    <property type="entry name" value="HYBRID SIGNAL TRANSDUCTION HISTIDINE KINASE J"/>
    <property type="match status" value="1"/>
</dbReference>
<comment type="catalytic activity">
    <reaction evidence="1">
        <text>ATP + protein L-histidine = ADP + protein N-phospho-L-histidine.</text>
        <dbReference type="EC" id="2.7.13.3"/>
    </reaction>
</comment>
<dbReference type="SUPFAM" id="SSF47226">
    <property type="entry name" value="Histidine-containing phosphotransfer domain, HPT domain"/>
    <property type="match status" value="1"/>
</dbReference>
<evidence type="ECO:0000256" key="2">
    <source>
        <dbReference type="ARBA" id="ARBA00012438"/>
    </source>
</evidence>
<dbReference type="Gene3D" id="1.20.120.160">
    <property type="entry name" value="HPT domain"/>
    <property type="match status" value="1"/>
</dbReference>
<dbReference type="InterPro" id="IPR005467">
    <property type="entry name" value="His_kinase_dom"/>
</dbReference>
<dbReference type="InterPro" id="IPR001789">
    <property type="entry name" value="Sig_transdc_resp-reg_receiver"/>
</dbReference>
<evidence type="ECO:0000256" key="10">
    <source>
        <dbReference type="PROSITE-ProRule" id="PRU00169"/>
    </source>
</evidence>
<dbReference type="Pfam" id="PF00512">
    <property type="entry name" value="HisKA"/>
    <property type="match status" value="1"/>
</dbReference>
<dbReference type="Pfam" id="PF02518">
    <property type="entry name" value="HATPase_c"/>
    <property type="match status" value="1"/>
</dbReference>